<reference evidence="7 8" key="2">
    <citation type="submission" date="2021-08" db="EMBL/GenBank/DDBJ databases">
        <title>Massilia sp. R798.</title>
        <authorList>
            <person name="Baek J.H."/>
            <person name="Jung H.S."/>
            <person name="Kim K.R."/>
            <person name="Jeon C.O."/>
        </authorList>
    </citation>
    <scope>NUCLEOTIDE SEQUENCE [LARGE SCALE GENOMIC DNA]</scope>
    <source>
        <strain evidence="7 8">R798</strain>
    </source>
</reference>
<dbReference type="Pfam" id="PF01226">
    <property type="entry name" value="Form_Nir_trans"/>
    <property type="match status" value="1"/>
</dbReference>
<dbReference type="InterPro" id="IPR024002">
    <property type="entry name" value="For/NO2_transpt_CS"/>
</dbReference>
<organism evidence="7 8">
    <name type="scientific">Massilia soli</name>
    <dbReference type="NCBI Taxonomy" id="2792854"/>
    <lineage>
        <taxon>Bacteria</taxon>
        <taxon>Pseudomonadati</taxon>
        <taxon>Pseudomonadota</taxon>
        <taxon>Betaproteobacteria</taxon>
        <taxon>Burkholderiales</taxon>
        <taxon>Oxalobacteraceae</taxon>
        <taxon>Telluria group</taxon>
        <taxon>Massilia</taxon>
    </lineage>
</organism>
<comment type="subcellular location">
    <subcellularLocation>
        <location evidence="1">Membrane</location>
        <topology evidence="1">Multi-pass membrane protein</topology>
    </subcellularLocation>
</comment>
<dbReference type="EMBL" id="JAFBIL020000008">
    <property type="protein sequence ID" value="MBZ2209609.1"/>
    <property type="molecule type" value="Genomic_DNA"/>
</dbReference>
<keyword evidence="2 6" id="KW-0812">Transmembrane</keyword>
<gene>
    <name evidence="7" type="ORF">I4X03_020265</name>
</gene>
<evidence type="ECO:0000313" key="7">
    <source>
        <dbReference type="EMBL" id="MBZ2209609.1"/>
    </source>
</evidence>
<feature type="transmembrane region" description="Helical" evidence="6">
    <location>
        <begin position="66"/>
        <end position="88"/>
    </location>
</feature>
<evidence type="ECO:0000313" key="8">
    <source>
        <dbReference type="Proteomes" id="UP000809349"/>
    </source>
</evidence>
<feature type="transmembrane region" description="Helical" evidence="6">
    <location>
        <begin position="34"/>
        <end position="54"/>
    </location>
</feature>
<evidence type="ECO:0000256" key="3">
    <source>
        <dbReference type="ARBA" id="ARBA00022989"/>
    </source>
</evidence>
<name>A0ABS7SUL1_9BURK</name>
<evidence type="ECO:0000256" key="4">
    <source>
        <dbReference type="ARBA" id="ARBA00023136"/>
    </source>
</evidence>
<sequence>MGLYGFDAFSPAEILAKVETVGVAKARLPLAPMLMLAVLAGAFVGLGALYYVVVRSDPSLGFATRQVLGGAVFSLGLLLVVVAGADLFTGNNLLVMARAAGKISTAELLRSWALVLVGNAIGAGGLAVLVFLSGHPAMNDGAVAAQYLQIASAKTTLPFASAFFSGVLCNALVCVALWMAFAGRSVVDKAVALIFPVSAFVAAGFEHSIANIYLLLLAMLIQAFDGGAAAGPSLSWFGIMSNMVPVMLGNLVGGSVFVGLVFHIIYRRTRPGE</sequence>
<dbReference type="PANTHER" id="PTHR30520:SF6">
    <property type="entry name" value="FORMATE_NITRATE FAMILY TRANSPORTER (EUROFUNG)"/>
    <property type="match status" value="1"/>
</dbReference>
<feature type="transmembrane region" description="Helical" evidence="6">
    <location>
        <begin position="109"/>
        <end position="132"/>
    </location>
</feature>
<proteinExistence type="inferred from homology"/>
<dbReference type="RefSeq" id="WP_223470056.1">
    <property type="nucleotide sequence ID" value="NZ_JAFBIL020000008.1"/>
</dbReference>
<accession>A0ABS7SUL1</accession>
<reference evidence="7 8" key="1">
    <citation type="submission" date="2021-01" db="EMBL/GenBank/DDBJ databases">
        <authorList>
            <person name="Ruan W."/>
            <person name="Khan S.A."/>
            <person name="Jeon C.O."/>
        </authorList>
    </citation>
    <scope>NUCLEOTIDE SEQUENCE [LARGE SCALE GENOMIC DNA]</scope>
    <source>
        <strain evidence="7 8">R798</strain>
    </source>
</reference>
<keyword evidence="3 6" id="KW-1133">Transmembrane helix</keyword>
<dbReference type="InterPro" id="IPR023271">
    <property type="entry name" value="Aquaporin-like"/>
</dbReference>
<dbReference type="PROSITE" id="PS01005">
    <property type="entry name" value="FORMATE_NITRITE_TP_1"/>
    <property type="match status" value="1"/>
</dbReference>
<feature type="transmembrane region" description="Helical" evidence="6">
    <location>
        <begin position="193"/>
        <end position="224"/>
    </location>
</feature>
<evidence type="ECO:0000256" key="5">
    <source>
        <dbReference type="ARBA" id="ARBA00049660"/>
    </source>
</evidence>
<evidence type="ECO:0000256" key="2">
    <source>
        <dbReference type="ARBA" id="ARBA00022692"/>
    </source>
</evidence>
<keyword evidence="8" id="KW-1185">Reference proteome</keyword>
<keyword evidence="4 6" id="KW-0472">Membrane</keyword>
<comment type="similarity">
    <text evidence="5">Belongs to the FNT transporter (TC 1.A.16) family.</text>
</comment>
<feature type="transmembrane region" description="Helical" evidence="6">
    <location>
        <begin position="244"/>
        <end position="266"/>
    </location>
</feature>
<dbReference type="PANTHER" id="PTHR30520">
    <property type="entry name" value="FORMATE TRANSPORTER-RELATED"/>
    <property type="match status" value="1"/>
</dbReference>
<evidence type="ECO:0000256" key="1">
    <source>
        <dbReference type="ARBA" id="ARBA00004141"/>
    </source>
</evidence>
<dbReference type="Proteomes" id="UP000809349">
    <property type="component" value="Unassembled WGS sequence"/>
</dbReference>
<dbReference type="Gene3D" id="1.20.1080.10">
    <property type="entry name" value="Glycerol uptake facilitator protein"/>
    <property type="match status" value="1"/>
</dbReference>
<feature type="transmembrane region" description="Helical" evidence="6">
    <location>
        <begin position="159"/>
        <end position="181"/>
    </location>
</feature>
<protein>
    <submittedName>
        <fullName evidence="7">Formate/nitrite transporter family protein</fullName>
    </submittedName>
</protein>
<evidence type="ECO:0000256" key="6">
    <source>
        <dbReference type="SAM" id="Phobius"/>
    </source>
</evidence>
<dbReference type="InterPro" id="IPR000292">
    <property type="entry name" value="For/NO2_transpt"/>
</dbReference>
<comment type="caution">
    <text evidence="7">The sequence shown here is derived from an EMBL/GenBank/DDBJ whole genome shotgun (WGS) entry which is preliminary data.</text>
</comment>